<evidence type="ECO:0000256" key="1">
    <source>
        <dbReference type="SAM" id="MobiDB-lite"/>
    </source>
</evidence>
<dbReference type="SUPFAM" id="SSF52980">
    <property type="entry name" value="Restriction endonuclease-like"/>
    <property type="match status" value="1"/>
</dbReference>
<feature type="region of interest" description="Disordered" evidence="1">
    <location>
        <begin position="1"/>
        <end position="20"/>
    </location>
</feature>
<evidence type="ECO:0000313" key="4">
    <source>
        <dbReference type="Proteomes" id="UP000004870"/>
    </source>
</evidence>
<reference evidence="3 4" key="1">
    <citation type="submission" date="2009-08" db="EMBL/GenBank/DDBJ databases">
        <authorList>
            <person name="Qin X."/>
            <person name="Bachman B."/>
            <person name="Battles P."/>
            <person name="Bell A."/>
            <person name="Bess C."/>
            <person name="Bickham C."/>
            <person name="Chaboub L."/>
            <person name="Chen D."/>
            <person name="Coyle M."/>
            <person name="Deiros D.R."/>
            <person name="Dinh H."/>
            <person name="Forbes L."/>
            <person name="Fowler G."/>
            <person name="Francisco L."/>
            <person name="Fu Q."/>
            <person name="Gubbala S."/>
            <person name="Hale W."/>
            <person name="Han Y."/>
            <person name="Hemphill L."/>
            <person name="Highlander S.K."/>
            <person name="Hirani K."/>
            <person name="Hogues M."/>
            <person name="Jackson L."/>
            <person name="Jakkamsetti A."/>
            <person name="Javaid M."/>
            <person name="Jiang H."/>
            <person name="Korchina V."/>
            <person name="Kovar C."/>
            <person name="Lara F."/>
            <person name="Lee S."/>
            <person name="Mata R."/>
            <person name="Mathew T."/>
            <person name="Moen C."/>
            <person name="Morales K."/>
            <person name="Munidasa M."/>
            <person name="Nazareth L."/>
            <person name="Ngo R."/>
            <person name="Nguyen L."/>
            <person name="Okwuonu G."/>
            <person name="Ongeri F."/>
            <person name="Patil S."/>
            <person name="Petrosino J."/>
            <person name="Pham C."/>
            <person name="Pham P."/>
            <person name="Pu L.-L."/>
            <person name="Puazo M."/>
            <person name="Raj R."/>
            <person name="Reid J."/>
            <person name="Rouhana J."/>
            <person name="Saada N."/>
            <person name="Shang Y."/>
            <person name="Simmons D."/>
            <person name="Thornton R."/>
            <person name="Warren J."/>
            <person name="Weissenberger G."/>
            <person name="Zhang J."/>
            <person name="Zhang L."/>
            <person name="Zhou C."/>
            <person name="Zhu D."/>
            <person name="Muzny D."/>
            <person name="Worley K."/>
            <person name="Gibbs R."/>
        </authorList>
    </citation>
    <scope>NUCLEOTIDE SEQUENCE [LARGE SCALE GENOMIC DNA]</scope>
    <source>
        <strain evidence="4">ATCC 15826 / DSM 8339 / NCTC 10426 / 6573</strain>
    </source>
</reference>
<keyword evidence="4" id="KW-1185">Reference proteome</keyword>
<dbReference type="AlphaFoldDB" id="C8ND43"/>
<evidence type="ECO:0000259" key="2">
    <source>
        <dbReference type="Pfam" id="PF04480"/>
    </source>
</evidence>
<name>C8ND43_CARH6</name>
<proteinExistence type="predicted"/>
<dbReference type="HOGENOM" id="CLU_107928_4_0_6"/>
<dbReference type="EMBL" id="ACKY01000130">
    <property type="protein sequence ID" value="EEV87436.1"/>
    <property type="molecule type" value="Genomic_DNA"/>
</dbReference>
<feature type="domain" description="DUF559" evidence="2">
    <location>
        <begin position="6"/>
        <end position="86"/>
    </location>
</feature>
<evidence type="ECO:0000313" key="3">
    <source>
        <dbReference type="EMBL" id="EEV87436.1"/>
    </source>
</evidence>
<comment type="caution">
    <text evidence="3">The sequence shown here is derived from an EMBL/GenBank/DDBJ whole genome shotgun (WGS) entry which is preliminary data.</text>
</comment>
<gene>
    <name evidence="3" type="ORF">HMPREF0198_2421</name>
</gene>
<dbReference type="InterPro" id="IPR047216">
    <property type="entry name" value="Endonuclease_DUF559_bact"/>
</dbReference>
<sequence length="86" mass="10226">MKHEKRLLAHAKKQRQQMPDAERELWYHLRDRRLGGRKFRRQEPIGPYVGDFVCHQPKLVVEADGGQHLEQAAYDAERSRYLESRG</sequence>
<dbReference type="PANTHER" id="PTHR38590">
    <property type="entry name" value="BLL0828 PROTEIN"/>
    <property type="match status" value="1"/>
</dbReference>
<dbReference type="STRING" id="2718.CHUV0807_1414"/>
<accession>C8ND43</accession>
<organism evidence="3 4">
    <name type="scientific">Cardiobacterium hominis (strain ATCC 15826 / DSM 8339 / NCTC 10426 / 6573)</name>
    <dbReference type="NCBI Taxonomy" id="638300"/>
    <lineage>
        <taxon>Bacteria</taxon>
        <taxon>Pseudomonadati</taxon>
        <taxon>Pseudomonadota</taxon>
        <taxon>Gammaproteobacteria</taxon>
        <taxon>Cardiobacteriales</taxon>
        <taxon>Cardiobacteriaceae</taxon>
        <taxon>Cardiobacterium</taxon>
    </lineage>
</organism>
<dbReference type="Proteomes" id="UP000004870">
    <property type="component" value="Unassembled WGS sequence"/>
</dbReference>
<dbReference type="Gene3D" id="3.40.960.10">
    <property type="entry name" value="VSR Endonuclease"/>
    <property type="match status" value="1"/>
</dbReference>
<dbReference type="CDD" id="cd01038">
    <property type="entry name" value="Endonuclease_DUF559"/>
    <property type="match status" value="1"/>
</dbReference>
<dbReference type="PANTHER" id="PTHR38590:SF1">
    <property type="entry name" value="BLL0828 PROTEIN"/>
    <property type="match status" value="1"/>
</dbReference>
<dbReference type="InterPro" id="IPR007569">
    <property type="entry name" value="DUF559"/>
</dbReference>
<dbReference type="Pfam" id="PF04480">
    <property type="entry name" value="DUF559"/>
    <property type="match status" value="1"/>
</dbReference>
<dbReference type="InterPro" id="IPR011335">
    <property type="entry name" value="Restrct_endonuc-II-like"/>
</dbReference>
<protein>
    <recommendedName>
        <fullName evidence="2">DUF559 domain-containing protein</fullName>
    </recommendedName>
</protein>